<evidence type="ECO:0000313" key="1">
    <source>
        <dbReference type="EMBL" id="ACP06047.1"/>
    </source>
</evidence>
<gene>
    <name evidence="1" type="ordered locus">VCM66_1741</name>
</gene>
<name>C3LNC1_VIBCM</name>
<protein>
    <submittedName>
        <fullName evidence="1">Uncharacterized protein</fullName>
    </submittedName>
</protein>
<proteinExistence type="predicted"/>
<dbReference type="Proteomes" id="UP000001217">
    <property type="component" value="Chromosome I"/>
</dbReference>
<sequence length="33" mass="3689">MFSVWVLHSVEMHCFIPFLLEVATPSGSGIPTR</sequence>
<dbReference type="KEGG" id="vcm:VCM66_1741"/>
<organism evidence="1 2">
    <name type="scientific">Vibrio cholerae serotype O1 (strain M66-2)</name>
    <dbReference type="NCBI Taxonomy" id="579112"/>
    <lineage>
        <taxon>Bacteria</taxon>
        <taxon>Pseudomonadati</taxon>
        <taxon>Pseudomonadota</taxon>
        <taxon>Gammaproteobacteria</taxon>
        <taxon>Vibrionales</taxon>
        <taxon>Vibrionaceae</taxon>
        <taxon>Vibrio</taxon>
    </lineage>
</organism>
<accession>C3LNC1</accession>
<evidence type="ECO:0000313" key="2">
    <source>
        <dbReference type="Proteomes" id="UP000001217"/>
    </source>
</evidence>
<reference evidence="1 2" key="1">
    <citation type="journal article" date="2008" name="PLoS ONE">
        <title>A recalibrated molecular clock and independent origins for the cholera pandemic clones.</title>
        <authorList>
            <person name="Feng L."/>
            <person name="Reeves P.R."/>
            <person name="Lan R."/>
            <person name="Ren Y."/>
            <person name="Gao C."/>
            <person name="Zhou Z."/>
            <person name="Ren Y."/>
            <person name="Cheng J."/>
            <person name="Wang W."/>
            <person name="Wang J."/>
            <person name="Qian W."/>
            <person name="Li D."/>
            <person name="Wang L."/>
        </authorList>
    </citation>
    <scope>NUCLEOTIDE SEQUENCE [LARGE SCALE GENOMIC DNA]</scope>
    <source>
        <strain evidence="1 2">M66-2</strain>
    </source>
</reference>
<dbReference type="EMBL" id="CP001233">
    <property type="protein sequence ID" value="ACP06047.1"/>
    <property type="molecule type" value="Genomic_DNA"/>
</dbReference>
<dbReference type="AlphaFoldDB" id="C3LNC1"/>
<dbReference type="HOGENOM" id="CLU_3384359_0_0_6"/>